<reference evidence="2" key="1">
    <citation type="submission" date="2022-08" db="EMBL/GenBank/DDBJ databases">
        <title>Multi-unit outbreak of Pandoraea commovens among non-cystic fibrosis intensive care patients from 2019 to 2021 in Berlin, Germany.</title>
        <authorList>
            <person name="Menzel P."/>
        </authorList>
    </citation>
    <scope>NUCLEOTIDE SEQUENCE</scope>
    <source>
        <strain evidence="2">LB-19-202-79</strain>
    </source>
</reference>
<sequence length="211" mass="23211">MSEMSQRKFALHMGVTLRAVQKAIASRRIALNENGKIDSDVAAAAWRRNTDEGRKSFSDLSRHSDVPAGAMPAADDDIDADLDDMPTSTGEPPPPPPSSAGAKEDAIQREYRTARAAREKTRHEREQLELDQMRGNLIPVSEAQRLAFTALRTVRDAIMNISVRVMDEFAAETEPSRIQLRLEEELANALHSINADAILSESEDDDSDGGD</sequence>
<evidence type="ECO:0000313" key="3">
    <source>
        <dbReference type="Proteomes" id="UP001058980"/>
    </source>
</evidence>
<feature type="region of interest" description="Disordered" evidence="1">
    <location>
        <begin position="52"/>
        <end position="107"/>
    </location>
</feature>
<dbReference type="EMBL" id="CP102780">
    <property type="protein sequence ID" value="UVA80458.1"/>
    <property type="molecule type" value="Genomic_DNA"/>
</dbReference>
<evidence type="ECO:0000313" key="2">
    <source>
        <dbReference type="EMBL" id="UVA80458.1"/>
    </source>
</evidence>
<proteinExistence type="predicted"/>
<keyword evidence="3" id="KW-1185">Reference proteome</keyword>
<name>A0ABY5QJY4_9BURK</name>
<dbReference type="RefSeq" id="WP_257959390.1">
    <property type="nucleotide sequence ID" value="NZ_CP102780.1"/>
</dbReference>
<evidence type="ECO:0008006" key="4">
    <source>
        <dbReference type="Google" id="ProtNLM"/>
    </source>
</evidence>
<organism evidence="2 3">
    <name type="scientific">Pandoraea commovens</name>
    <dbReference type="NCBI Taxonomy" id="2508289"/>
    <lineage>
        <taxon>Bacteria</taxon>
        <taxon>Pseudomonadati</taxon>
        <taxon>Pseudomonadota</taxon>
        <taxon>Betaproteobacteria</taxon>
        <taxon>Burkholderiales</taxon>
        <taxon>Burkholderiaceae</taxon>
        <taxon>Pandoraea</taxon>
    </lineage>
</organism>
<feature type="compositionally biased region" description="Acidic residues" evidence="1">
    <location>
        <begin position="74"/>
        <end position="84"/>
    </location>
</feature>
<protein>
    <recommendedName>
        <fullName evidence="4">Terminase small subunit</fullName>
    </recommendedName>
</protein>
<feature type="compositionally biased region" description="Basic and acidic residues" evidence="1">
    <location>
        <begin position="52"/>
        <end position="65"/>
    </location>
</feature>
<evidence type="ECO:0000256" key="1">
    <source>
        <dbReference type="SAM" id="MobiDB-lite"/>
    </source>
</evidence>
<gene>
    <name evidence="2" type="ORF">NTU39_05395</name>
</gene>
<dbReference type="Proteomes" id="UP001058980">
    <property type="component" value="Chromosome"/>
</dbReference>
<accession>A0ABY5QJY4</accession>